<protein>
    <submittedName>
        <fullName evidence="1">Uncharacterized protein</fullName>
    </submittedName>
</protein>
<feature type="non-terminal residue" evidence="1">
    <location>
        <position position="283"/>
    </location>
</feature>
<accession>A0A1A8L7Y7</accession>
<dbReference type="EMBL" id="HAEF01003553">
    <property type="protein sequence ID" value="SBR40935.1"/>
    <property type="molecule type" value="Transcribed_RNA"/>
</dbReference>
<proteinExistence type="predicted"/>
<reference evidence="1" key="1">
    <citation type="submission" date="2016-05" db="EMBL/GenBank/DDBJ databases">
        <authorList>
            <person name="Lavstsen T."/>
            <person name="Jespersen J.S."/>
        </authorList>
    </citation>
    <scope>NUCLEOTIDE SEQUENCE</scope>
    <source>
        <tissue evidence="1">Brain</tissue>
    </source>
</reference>
<feature type="non-terminal residue" evidence="1">
    <location>
        <position position="1"/>
    </location>
</feature>
<name>A0A1A8L7Y7_9TELE</name>
<gene>
    <name evidence="1" type="primary">Nfu_g_1_017385</name>
</gene>
<sequence length="283" mass="30537">RPLQGTSSVGDYLLGADGKHLSCSLQVSKVDIRYEEDRLGVQVQHAPEQSAFSSLNGRGRPGAAASAFCSIYPPELLLLLVPELPLSSLVAEDLDLSEGPVDGPAAAAVVAVGVDLDDQRRPLHPLLRGEVCAETVYRDKDLGLFAHIPGERHGVVGDFLHVPYRAEAFLVVSDVQDSLLGSVLTRVPVFPILQLIVSRLVFSKNNHDDTLYNTVPLHFTVSNSMLLTTGGASIQPMGLCGATHPHLASGLTKRWSEASLRQRQCIELAPVQVSHRPFSLSWS</sequence>
<dbReference type="AlphaFoldDB" id="A0A1A8L7Y7"/>
<organism evidence="1">
    <name type="scientific">Nothobranchius pienaari</name>
    <dbReference type="NCBI Taxonomy" id="704102"/>
    <lineage>
        <taxon>Eukaryota</taxon>
        <taxon>Metazoa</taxon>
        <taxon>Chordata</taxon>
        <taxon>Craniata</taxon>
        <taxon>Vertebrata</taxon>
        <taxon>Euteleostomi</taxon>
        <taxon>Actinopterygii</taxon>
        <taxon>Neopterygii</taxon>
        <taxon>Teleostei</taxon>
        <taxon>Neoteleostei</taxon>
        <taxon>Acanthomorphata</taxon>
        <taxon>Ovalentaria</taxon>
        <taxon>Atherinomorphae</taxon>
        <taxon>Cyprinodontiformes</taxon>
        <taxon>Nothobranchiidae</taxon>
        <taxon>Nothobranchius</taxon>
    </lineage>
</organism>
<evidence type="ECO:0000313" key="1">
    <source>
        <dbReference type="EMBL" id="SBR40935.1"/>
    </source>
</evidence>
<reference evidence="1" key="2">
    <citation type="submission" date="2016-06" db="EMBL/GenBank/DDBJ databases">
        <title>The genome of a short-lived fish provides insights into sex chromosome evolution and the genetic control of aging.</title>
        <authorList>
            <person name="Reichwald K."/>
            <person name="Felder M."/>
            <person name="Petzold A."/>
            <person name="Koch P."/>
            <person name="Groth M."/>
            <person name="Platzer M."/>
        </authorList>
    </citation>
    <scope>NUCLEOTIDE SEQUENCE</scope>
    <source>
        <tissue evidence="1">Brain</tissue>
    </source>
</reference>